<dbReference type="SUPFAM" id="SSF55874">
    <property type="entry name" value="ATPase domain of HSP90 chaperone/DNA topoisomerase II/histidine kinase"/>
    <property type="match status" value="1"/>
</dbReference>
<evidence type="ECO:0000313" key="1">
    <source>
        <dbReference type="EMBL" id="GFJ93304.1"/>
    </source>
</evidence>
<comment type="caution">
    <text evidence="1">The sequence shown here is derived from an EMBL/GenBank/DDBJ whole genome shotgun (WGS) entry which is preliminary data.</text>
</comment>
<proteinExistence type="predicted"/>
<dbReference type="Proteomes" id="UP000482960">
    <property type="component" value="Unassembled WGS sequence"/>
</dbReference>
<evidence type="ECO:0000313" key="2">
    <source>
        <dbReference type="Proteomes" id="UP000482960"/>
    </source>
</evidence>
<gene>
    <name evidence="1" type="ORF">Prum_069460</name>
</gene>
<dbReference type="InterPro" id="IPR036890">
    <property type="entry name" value="HATPase_C_sf"/>
</dbReference>
<protein>
    <submittedName>
        <fullName evidence="1">Uncharacterized protein</fullName>
    </submittedName>
</protein>
<reference evidence="1 2" key="2">
    <citation type="submission" date="2020-03" db="EMBL/GenBank/DDBJ databases">
        <authorList>
            <person name="Ichikawa N."/>
            <person name="Kimura A."/>
            <person name="Kitahashi Y."/>
            <person name="Uohara A."/>
        </authorList>
    </citation>
    <scope>NUCLEOTIDE SEQUENCE [LARGE SCALE GENOMIC DNA]</scope>
    <source>
        <strain evidence="1 2">NBRC 108638</strain>
    </source>
</reference>
<sequence length="730" mass="79683">MLVYNEHSNDIGDWCPHSGQPAPPNAGDEDGCPALCHASRIVDDPEPAHAITRELEPGSATPALGELTYLISPSYVKSWTAVRAIAELIANALDEDPHPHVAWADGVLTIADHGPGIPEEGLILGESDKTERQIGQFGEGKKVACLVLARSPGIGAIRIDTVGYQLVPSVQRGRLLDGRLPSRTQQGAEKLVYRVYGNTRARGTTVTIECPRDLATEATGRFRALTEPDYTPPAEPGACVLTGEPGRVWIGGVLVNTVPGLIASYDLPLTNKDMQNRDRTVIDAGSLRGAVRGILAACQDATVIDRFARHVLDGHGLREPEEFFADVTGPRVRAAWRTWARTHLPDKAFYAGAGHEEAALDLRDKGFTEVTARGLPAHRQRAFMDLLGVEIARTSRQRHYEKTRGKTTWVADRDLTPDQRTLLQQSRQLVRAAIGAFALDRVRVYSASEESPCSHGFYSPRNGDVAIHVDALADRHQTLTTLIHEAAHRVGHRGGGRWAPILDYGDRSRGFENLLSEFAGLLLSYLADAGRLPDLAEPPAATSREDRRAVADAAAPVSRRDLAHLLRDRLPHALSDKGFTSEKDLIDATAVHPDVWRTLTRPRPAGYRRRWGAGGRAWDYDKVALLAEAAGVAAPVVWLGYNLCEGPIYGRQRQHWNRPGPWTKKMREATMRACADLQTLGGAYAAQIPALHALINGQTGAVLGDDSWQEPARVLIALERQRLRLDAGTA</sequence>
<dbReference type="RefSeq" id="WP_173079963.1">
    <property type="nucleotide sequence ID" value="NZ_BAABJB010000055.1"/>
</dbReference>
<name>A0A6V8LAC7_9ACTN</name>
<organism evidence="1 2">
    <name type="scientific">Phytohabitans rumicis</name>
    <dbReference type="NCBI Taxonomy" id="1076125"/>
    <lineage>
        <taxon>Bacteria</taxon>
        <taxon>Bacillati</taxon>
        <taxon>Actinomycetota</taxon>
        <taxon>Actinomycetes</taxon>
        <taxon>Micromonosporales</taxon>
        <taxon>Micromonosporaceae</taxon>
    </lineage>
</organism>
<keyword evidence="2" id="KW-1185">Reference proteome</keyword>
<reference evidence="1 2" key="1">
    <citation type="submission" date="2020-03" db="EMBL/GenBank/DDBJ databases">
        <title>Whole genome shotgun sequence of Phytohabitans rumicis NBRC 108638.</title>
        <authorList>
            <person name="Komaki H."/>
            <person name="Tamura T."/>
        </authorList>
    </citation>
    <scope>NUCLEOTIDE SEQUENCE [LARGE SCALE GENOMIC DNA]</scope>
    <source>
        <strain evidence="1 2">NBRC 108638</strain>
    </source>
</reference>
<dbReference type="EMBL" id="BLPG01000001">
    <property type="protein sequence ID" value="GFJ93304.1"/>
    <property type="molecule type" value="Genomic_DNA"/>
</dbReference>
<accession>A0A6V8LAC7</accession>
<dbReference type="AlphaFoldDB" id="A0A6V8LAC7"/>